<keyword evidence="1" id="KW-0472">Membrane</keyword>
<keyword evidence="1" id="KW-0812">Transmembrane</keyword>
<reference evidence="3" key="1">
    <citation type="submission" date="2017-09" db="EMBL/GenBank/DDBJ databases">
        <title>Depth-based differentiation of microbial function through sediment-hosted aquifers and enrichment of novel symbionts in the deep terrestrial subsurface.</title>
        <authorList>
            <person name="Probst A.J."/>
            <person name="Ladd B."/>
            <person name="Jarett J.K."/>
            <person name="Geller-Mcgrath D.E."/>
            <person name="Sieber C.M.K."/>
            <person name="Emerson J.B."/>
            <person name="Anantharaman K."/>
            <person name="Thomas B.C."/>
            <person name="Malmstrom R."/>
            <person name="Stieglmeier M."/>
            <person name="Klingl A."/>
            <person name="Woyke T."/>
            <person name="Ryan C.M."/>
            <person name="Banfield J.F."/>
        </authorList>
    </citation>
    <scope>NUCLEOTIDE SEQUENCE [LARGE SCALE GENOMIC DNA]</scope>
</reference>
<feature type="transmembrane region" description="Helical" evidence="1">
    <location>
        <begin position="32"/>
        <end position="52"/>
    </location>
</feature>
<feature type="transmembrane region" description="Helical" evidence="1">
    <location>
        <begin position="59"/>
        <end position="84"/>
    </location>
</feature>
<feature type="transmembrane region" description="Helical" evidence="1">
    <location>
        <begin position="133"/>
        <end position="153"/>
    </location>
</feature>
<gene>
    <name evidence="2" type="ORF">COY45_00020</name>
</gene>
<dbReference type="EMBL" id="PFMY01000001">
    <property type="protein sequence ID" value="PIZ27894.1"/>
    <property type="molecule type" value="Genomic_DNA"/>
</dbReference>
<name>A0A2M7SXJ7_9BACT</name>
<dbReference type="Proteomes" id="UP000231332">
    <property type="component" value="Unassembled WGS sequence"/>
</dbReference>
<proteinExistence type="predicted"/>
<sequence>MKKWFWLGFILLNAVIFGTSAAFHRLGAVIDAAAVFNWGIGVGLMLMAWALLGKLYWFMILDVTAVVIFGIAVVGATLITAAIVGIAIGGWFTCLHLIIPMIVVLVMLFYLVSSIEPMVSREECLEAMKRLENTLIAVAAMSLVGVTVFAVRGALGLNPAQIKTAASFVSASLAALGATVVDRWLQIHNA</sequence>
<keyword evidence="1" id="KW-1133">Transmembrane helix</keyword>
<evidence type="ECO:0000313" key="3">
    <source>
        <dbReference type="Proteomes" id="UP000231332"/>
    </source>
</evidence>
<protein>
    <submittedName>
        <fullName evidence="2">Uncharacterized protein</fullName>
    </submittedName>
</protein>
<feature type="transmembrane region" description="Helical" evidence="1">
    <location>
        <begin position="165"/>
        <end position="185"/>
    </location>
</feature>
<evidence type="ECO:0000313" key="2">
    <source>
        <dbReference type="EMBL" id="PIZ27894.1"/>
    </source>
</evidence>
<dbReference type="AlphaFoldDB" id="A0A2M7SXJ7"/>
<accession>A0A2M7SXJ7</accession>
<evidence type="ECO:0000256" key="1">
    <source>
        <dbReference type="SAM" id="Phobius"/>
    </source>
</evidence>
<feature type="transmembrane region" description="Helical" evidence="1">
    <location>
        <begin position="90"/>
        <end position="112"/>
    </location>
</feature>
<comment type="caution">
    <text evidence="2">The sequence shown here is derived from an EMBL/GenBank/DDBJ whole genome shotgun (WGS) entry which is preliminary data.</text>
</comment>
<organism evidence="2 3">
    <name type="scientific">Candidatus Berkelbacteria bacterium CG_4_10_14_0_8_um_filter_42_34</name>
    <dbReference type="NCBI Taxonomy" id="1974502"/>
    <lineage>
        <taxon>Bacteria</taxon>
        <taxon>Candidatus Berkelbacteria</taxon>
    </lineage>
</organism>